<dbReference type="InterPro" id="IPR036737">
    <property type="entry name" value="OmpA-like_sf"/>
</dbReference>
<dbReference type="Gene3D" id="3.30.1330.60">
    <property type="entry name" value="OmpA-like domain"/>
    <property type="match status" value="1"/>
</dbReference>
<dbReference type="EMBL" id="PFGC01000044">
    <property type="protein sequence ID" value="PIW36639.1"/>
    <property type="molecule type" value="Genomic_DNA"/>
</dbReference>
<dbReference type="Proteomes" id="UP000230292">
    <property type="component" value="Unassembled WGS sequence"/>
</dbReference>
<feature type="compositionally biased region" description="Polar residues" evidence="1">
    <location>
        <begin position="17"/>
        <end position="30"/>
    </location>
</feature>
<comment type="caution">
    <text evidence="2">The sequence shown here is derived from an EMBL/GenBank/DDBJ whole genome shotgun (WGS) entry which is preliminary data.</text>
</comment>
<proteinExistence type="predicted"/>
<protein>
    <submittedName>
        <fullName evidence="2">Uncharacterized protein</fullName>
    </submittedName>
</protein>
<feature type="compositionally biased region" description="Polar residues" evidence="1">
    <location>
        <begin position="419"/>
        <end position="437"/>
    </location>
</feature>
<reference evidence="2 3" key="1">
    <citation type="submission" date="2017-09" db="EMBL/GenBank/DDBJ databases">
        <title>Depth-based differentiation of microbial function through sediment-hosted aquifers and enrichment of novel symbionts in the deep terrestrial subsurface.</title>
        <authorList>
            <person name="Probst A.J."/>
            <person name="Ladd B."/>
            <person name="Jarett J.K."/>
            <person name="Geller-Mcgrath D.E."/>
            <person name="Sieber C.M."/>
            <person name="Emerson J.B."/>
            <person name="Anantharaman K."/>
            <person name="Thomas B.C."/>
            <person name="Malmstrom R."/>
            <person name="Stieglmeier M."/>
            <person name="Klingl A."/>
            <person name="Woyke T."/>
            <person name="Ryan C.M."/>
            <person name="Banfield J.F."/>
        </authorList>
    </citation>
    <scope>NUCLEOTIDE SEQUENCE [LARGE SCALE GENOMIC DNA]</scope>
    <source>
        <strain evidence="2">CG15_BIG_FIL_POST_REV_8_21_14_020_45_12</strain>
    </source>
</reference>
<evidence type="ECO:0000256" key="1">
    <source>
        <dbReference type="SAM" id="MobiDB-lite"/>
    </source>
</evidence>
<evidence type="ECO:0000313" key="3">
    <source>
        <dbReference type="Proteomes" id="UP000230292"/>
    </source>
</evidence>
<feature type="compositionally biased region" description="Basic and acidic residues" evidence="1">
    <location>
        <begin position="1"/>
        <end position="12"/>
    </location>
</feature>
<organism evidence="2 3">
    <name type="scientific">Candidatus Kerfeldbacteria bacterium CG15_BIG_FIL_POST_REV_8_21_14_020_45_12</name>
    <dbReference type="NCBI Taxonomy" id="2014247"/>
    <lineage>
        <taxon>Bacteria</taxon>
        <taxon>Candidatus Kerfeldiibacteriota</taxon>
    </lineage>
</organism>
<feature type="compositionally biased region" description="Pro residues" evidence="1">
    <location>
        <begin position="366"/>
        <end position="375"/>
    </location>
</feature>
<accession>A0A2M7H370</accession>
<evidence type="ECO:0000313" key="2">
    <source>
        <dbReference type="EMBL" id="PIW36639.1"/>
    </source>
</evidence>
<gene>
    <name evidence="2" type="ORF">COW24_04255</name>
</gene>
<sequence>MRERRPLPRPDLKSPLSPEQPTEPSENLAQETPEGPGILQEIRNHPLAAPTALAMMLAGQLSLYVPRGFERENGVDEAVAAHRLSVGEVRDLVKSGNMADYIIAAHPGQVRVVVKPEAVGIRGGDVEFEEIMVPGLVTKDRLEVPMEWIGRYYQENPTAVGGSTPTETAIQAGVDLTLKDFTALGLSPNDLIVSMSVEVEGYASPEGDSKNNLTASEKRADHTGEVTLTTLTGAGIDAGKISLHTEGLGEEGSLFDFLDALDAIGISFPGRTLNDKIAKMLPVIRACNNGTETRPDVLKAFHETITSHRRASITITTQRADVLYKVPKGGQEIIHALEHYAPLNDPAKEPVDPPQITDLPPDDTDPPPPPPPYTYPKPSVRAPKNIMPQVTRDIFPSMPIRTTGTSTGHSIPRAHHTSGGYQHSTGRNIQNPKRSGGQSKGRRNGSR</sequence>
<name>A0A2M7H370_9BACT</name>
<feature type="compositionally biased region" description="Polar residues" evidence="1">
    <location>
        <begin position="400"/>
        <end position="409"/>
    </location>
</feature>
<dbReference type="AlphaFoldDB" id="A0A2M7H370"/>
<feature type="region of interest" description="Disordered" evidence="1">
    <location>
        <begin position="343"/>
        <end position="447"/>
    </location>
</feature>
<feature type="region of interest" description="Disordered" evidence="1">
    <location>
        <begin position="1"/>
        <end position="33"/>
    </location>
</feature>